<dbReference type="Pfam" id="PF00648">
    <property type="entry name" value="Peptidase_C2"/>
    <property type="match status" value="1"/>
</dbReference>
<proteinExistence type="inferred from homology"/>
<feature type="domain" description="Calpain catalytic" evidence="7">
    <location>
        <begin position="146"/>
        <end position="357"/>
    </location>
</feature>
<evidence type="ECO:0000256" key="4">
    <source>
        <dbReference type="ARBA" id="ARBA00022807"/>
    </source>
</evidence>
<dbReference type="SMART" id="SM00230">
    <property type="entry name" value="CysPc"/>
    <property type="match status" value="1"/>
</dbReference>
<name>A0A2V1ARC2_9ASCO</name>
<feature type="active site" evidence="6">
    <location>
        <position position="328"/>
    </location>
</feature>
<dbReference type="InterPro" id="IPR001300">
    <property type="entry name" value="Peptidase_C2_calpain_cat"/>
</dbReference>
<dbReference type="SUPFAM" id="SSF54001">
    <property type="entry name" value="Cysteine proteinases"/>
    <property type="match status" value="1"/>
</dbReference>
<protein>
    <recommendedName>
        <fullName evidence="5">Cysteine protease RIM13</fullName>
    </recommendedName>
</protein>
<keyword evidence="4 6" id="KW-0788">Thiol protease</keyword>
<dbReference type="STRING" id="45357.A0A2V1ARC2"/>
<evidence type="ECO:0000313" key="8">
    <source>
        <dbReference type="EMBL" id="PVH20777.1"/>
    </source>
</evidence>
<accession>A0A2V1ARC2</accession>
<dbReference type="InterPro" id="IPR038765">
    <property type="entry name" value="Papain-like_cys_pep_sf"/>
</dbReference>
<dbReference type="VEuPathDB" id="FungiDB:CXQ85_004284"/>
<reference evidence="8 9" key="1">
    <citation type="submission" date="2017-12" db="EMBL/GenBank/DDBJ databases">
        <title>Genome Sequence of a Multidrug-Resistant Candida haemulonii Isolate from a Patient with Chronic Leg Ulcers in Israel.</title>
        <authorList>
            <person name="Chow N.A."/>
            <person name="Gade L."/>
            <person name="Batra D."/>
            <person name="Rowe L.A."/>
            <person name="Ben-Ami R."/>
            <person name="Loparev V.N."/>
            <person name="Litvintseva A.P."/>
        </authorList>
    </citation>
    <scope>NUCLEOTIDE SEQUENCE [LARGE SCALE GENOMIC DNA]</scope>
    <source>
        <strain evidence="8 9">B11899</strain>
    </source>
</reference>
<dbReference type="PANTHER" id="PTHR46143">
    <property type="entry name" value="CALPAIN-7"/>
    <property type="match status" value="1"/>
</dbReference>
<evidence type="ECO:0000256" key="6">
    <source>
        <dbReference type="PROSITE-ProRule" id="PRU00239"/>
    </source>
</evidence>
<dbReference type="GO" id="GO:0004198">
    <property type="term" value="F:calcium-dependent cysteine-type endopeptidase activity"/>
    <property type="evidence" value="ECO:0007669"/>
    <property type="project" value="InterPro"/>
</dbReference>
<keyword evidence="3 6" id="KW-0378">Hydrolase</keyword>
<comment type="caution">
    <text evidence="8">The sequence shown here is derived from an EMBL/GenBank/DDBJ whole genome shotgun (WGS) entry which is preliminary data.</text>
</comment>
<keyword evidence="2 6" id="KW-0645">Protease</keyword>
<feature type="active site" evidence="6">
    <location>
        <position position="312"/>
    </location>
</feature>
<comment type="similarity">
    <text evidence="1">Belongs to the peptidase C2 family. PalB/RIM13 subfamily.</text>
</comment>
<dbReference type="AlphaFoldDB" id="A0A2V1ARC2"/>
<dbReference type="GO" id="GO:0006508">
    <property type="term" value="P:proteolysis"/>
    <property type="evidence" value="ECO:0007669"/>
    <property type="project" value="UniProtKB-KW"/>
</dbReference>
<dbReference type="OrthoDB" id="167576at2759"/>
<dbReference type="Proteomes" id="UP000244309">
    <property type="component" value="Unassembled WGS sequence"/>
</dbReference>
<organism evidence="8 9">
    <name type="scientific">Candidozyma haemuli</name>
    <dbReference type="NCBI Taxonomy" id="45357"/>
    <lineage>
        <taxon>Eukaryota</taxon>
        <taxon>Fungi</taxon>
        <taxon>Dikarya</taxon>
        <taxon>Ascomycota</taxon>
        <taxon>Saccharomycotina</taxon>
        <taxon>Pichiomycetes</taxon>
        <taxon>Metschnikowiaceae</taxon>
        <taxon>Candidozyma</taxon>
    </lineage>
</organism>
<gene>
    <name evidence="8" type="ORF">CXQ85_004284</name>
</gene>
<dbReference type="RefSeq" id="XP_025341717.1">
    <property type="nucleotide sequence ID" value="XM_025487909.1"/>
</dbReference>
<evidence type="ECO:0000313" key="9">
    <source>
        <dbReference type="Proteomes" id="UP000244309"/>
    </source>
</evidence>
<feature type="active site" evidence="6">
    <location>
        <position position="155"/>
    </location>
</feature>
<dbReference type="InterPro" id="IPR051297">
    <property type="entry name" value="PalB/RIM13"/>
</dbReference>
<keyword evidence="9" id="KW-1185">Reference proteome</keyword>
<sequence>MSSDEVVDIISYLQDSHEYLAEGKASEARVTCMKAAVKANKLLEVSDQGSIHVAKALASFTLQWFEKLKKDGQKALTMAEKLMWLSCEIYDVDWTPVLDFGGGLRSIDFSPTDCYQKELEFPSIGFSYGATFKSPEMTSGLEGFGDLCQDLLPNCSFVSSLLSIHDMGLGEKLERLVKYNQELGVAKVKLYINGCERELNIDTELPFMQPPHQDRYMMVRSSTNSSLYWPAILEKAYLIASGDDYNFSGSNMAQDTYMLLGWAPEVRKISKLSIDSLAELWDLKKRGLVALGLGTGPMSDSLASQLKVVPGHDYVVCGYSKDGVTLKNPWVSESRDRLLEVDASVFGHFTYLYLNWNMDALYKHSFSTSVISAPPKSSTLLLDRPQFVLENSSSETQSVGIVVEQFLVKTEPLSPYSVSVYENTRGKVIYPSQYVRAAGGKMTKSRVYFLKFDISPNSKYTLVIAGTETKTIFSVKLWSHSPTVSLYKAKPQYANVVEIEDSWTAGVDNGGNWALESYIDNPQWDLDIKQRLPKMFIAVSSSETADVNFHLLHTDKSQHMVKLRNFDKSKLLFCDNYSPGIHHHEVHDVEPGQLRLVVSNYDASVSGKFHLIVMYDGGKNNVELEKVPKALGLYNETVKFNWDQRNRYKLVIRSTVPNTKVTFKLQAGEKPQTLSSYRPAVRGSLFDSATQQPVSVNDKWNDSVYGVFVDCTLAKAHHDYILLVERFETGDGVCRVTSGSSSKLTITGEDKQV</sequence>
<dbReference type="EMBL" id="PKFO01000004">
    <property type="protein sequence ID" value="PVH20777.1"/>
    <property type="molecule type" value="Genomic_DNA"/>
</dbReference>
<dbReference type="InterPro" id="IPR036213">
    <property type="entry name" value="Calpain_III_sf"/>
</dbReference>
<dbReference type="GeneID" id="37009614"/>
<evidence type="ECO:0000256" key="2">
    <source>
        <dbReference type="ARBA" id="ARBA00022670"/>
    </source>
</evidence>
<dbReference type="Gene3D" id="2.60.120.380">
    <property type="match status" value="1"/>
</dbReference>
<evidence type="ECO:0000256" key="1">
    <source>
        <dbReference type="ARBA" id="ARBA00010193"/>
    </source>
</evidence>
<evidence type="ECO:0000259" key="7">
    <source>
        <dbReference type="PROSITE" id="PS50203"/>
    </source>
</evidence>
<evidence type="ECO:0000256" key="5">
    <source>
        <dbReference type="ARBA" id="ARBA00042255"/>
    </source>
</evidence>
<evidence type="ECO:0000256" key="3">
    <source>
        <dbReference type="ARBA" id="ARBA00022801"/>
    </source>
</evidence>
<dbReference type="PANTHER" id="PTHR46143:SF1">
    <property type="entry name" value="CALPAIN-7"/>
    <property type="match status" value="1"/>
</dbReference>
<dbReference type="SUPFAM" id="SSF49758">
    <property type="entry name" value="Calpain large subunit, middle domain (domain III)"/>
    <property type="match status" value="1"/>
</dbReference>
<dbReference type="PROSITE" id="PS50203">
    <property type="entry name" value="CALPAIN_CAT"/>
    <property type="match status" value="1"/>
</dbReference>